<evidence type="ECO:0000313" key="2">
    <source>
        <dbReference type="Proteomes" id="UP000479000"/>
    </source>
</evidence>
<dbReference type="Proteomes" id="UP000479000">
    <property type="component" value="Unassembled WGS sequence"/>
</dbReference>
<accession>A0A6H5GHW0</accession>
<evidence type="ECO:0000313" key="1">
    <source>
        <dbReference type="EMBL" id="CAB0002285.1"/>
    </source>
</evidence>
<reference evidence="1 2" key="1">
    <citation type="submission" date="2020-02" db="EMBL/GenBank/DDBJ databases">
        <authorList>
            <person name="Ferguson B K."/>
        </authorList>
    </citation>
    <scope>NUCLEOTIDE SEQUENCE [LARGE SCALE GENOMIC DNA]</scope>
</reference>
<keyword evidence="2" id="KW-1185">Reference proteome</keyword>
<protein>
    <recommendedName>
        <fullName evidence="3">CRAL-TRIO domain-containing protein</fullName>
    </recommendedName>
</protein>
<proteinExistence type="predicted"/>
<dbReference type="EMBL" id="CADCXU010011986">
    <property type="protein sequence ID" value="CAB0002285.1"/>
    <property type="molecule type" value="Genomic_DNA"/>
</dbReference>
<gene>
    <name evidence="1" type="ORF">NTEN_LOCUS8072</name>
</gene>
<evidence type="ECO:0008006" key="3">
    <source>
        <dbReference type="Google" id="ProtNLM"/>
    </source>
</evidence>
<dbReference type="Gene3D" id="3.40.525.10">
    <property type="entry name" value="CRAL-TRIO lipid binding domain"/>
    <property type="match status" value="1"/>
</dbReference>
<dbReference type="InterPro" id="IPR036865">
    <property type="entry name" value="CRAL-TRIO_dom_sf"/>
</dbReference>
<name>A0A6H5GHW0_9HEMI</name>
<dbReference type="AlphaFoldDB" id="A0A6H5GHW0"/>
<feature type="non-terminal residue" evidence="1">
    <location>
        <position position="1"/>
    </location>
</feature>
<dbReference type="OrthoDB" id="365077at2759"/>
<organism evidence="1 2">
    <name type="scientific">Nesidiocoris tenuis</name>
    <dbReference type="NCBI Taxonomy" id="355587"/>
    <lineage>
        <taxon>Eukaryota</taxon>
        <taxon>Metazoa</taxon>
        <taxon>Ecdysozoa</taxon>
        <taxon>Arthropoda</taxon>
        <taxon>Hexapoda</taxon>
        <taxon>Insecta</taxon>
        <taxon>Pterygota</taxon>
        <taxon>Neoptera</taxon>
        <taxon>Paraneoptera</taxon>
        <taxon>Hemiptera</taxon>
        <taxon>Heteroptera</taxon>
        <taxon>Panheteroptera</taxon>
        <taxon>Cimicomorpha</taxon>
        <taxon>Miridae</taxon>
        <taxon>Dicyphina</taxon>
        <taxon>Nesidiocoris</taxon>
    </lineage>
</organism>
<sequence>LIKYWRSIRDIETIQTSGRGRLPKACFSLEAGRLAVPYEIVGTPGHNPPNWDRPAQRGTSGHLKHTIFILKICDMFTYKLTNRMHQSEDRIELTLIDFAPIFSVEGVRISSSASLPDLPFGPLGEEGLRHRIFPHKYFQCQLPLLQLVEGGLQHLALQMMTWWFLTFMAPAIKQKVQSLPGIEYLYSVIHPSQLEIPAFITEHDMTEMLLEK</sequence>